<organism evidence="2 3">
    <name type="scientific">Cudoniella acicularis</name>
    <dbReference type="NCBI Taxonomy" id="354080"/>
    <lineage>
        <taxon>Eukaryota</taxon>
        <taxon>Fungi</taxon>
        <taxon>Dikarya</taxon>
        <taxon>Ascomycota</taxon>
        <taxon>Pezizomycotina</taxon>
        <taxon>Leotiomycetes</taxon>
        <taxon>Helotiales</taxon>
        <taxon>Tricladiaceae</taxon>
        <taxon>Cudoniella</taxon>
    </lineage>
</organism>
<dbReference type="InterPro" id="IPR047794">
    <property type="entry name" value="C45_proenzyme-like"/>
</dbReference>
<dbReference type="OrthoDB" id="189997at2759"/>
<evidence type="ECO:0000313" key="2">
    <source>
        <dbReference type="EMBL" id="KAF4629537.1"/>
    </source>
</evidence>
<dbReference type="PANTHER" id="PTHR34180">
    <property type="entry name" value="PEPTIDASE C45"/>
    <property type="match status" value="1"/>
</dbReference>
<dbReference type="Gene3D" id="1.10.10.2120">
    <property type="match status" value="1"/>
</dbReference>
<dbReference type="Gene3D" id="3.60.15.10">
    <property type="entry name" value="Ribonuclease Z/Hydroxyacylglutathione hydrolase-like"/>
    <property type="match status" value="1"/>
</dbReference>
<dbReference type="Proteomes" id="UP000566819">
    <property type="component" value="Unassembled WGS sequence"/>
</dbReference>
<dbReference type="InterPro" id="IPR001279">
    <property type="entry name" value="Metallo-B-lactamas"/>
</dbReference>
<gene>
    <name evidence="2" type="ORF">G7Y89_g8605</name>
</gene>
<evidence type="ECO:0000313" key="3">
    <source>
        <dbReference type="Proteomes" id="UP000566819"/>
    </source>
</evidence>
<dbReference type="SUPFAM" id="SSF56281">
    <property type="entry name" value="Metallo-hydrolase/oxidoreductase"/>
    <property type="match status" value="1"/>
</dbReference>
<dbReference type="InterPro" id="IPR005079">
    <property type="entry name" value="Peptidase_C45_hydrolase"/>
</dbReference>
<dbReference type="NCBIfam" id="NF040521">
    <property type="entry name" value="C45_proenzyme"/>
    <property type="match status" value="1"/>
</dbReference>
<dbReference type="Gene3D" id="3.60.60.10">
    <property type="entry name" value="Penicillin V Acylase, Chain A"/>
    <property type="match status" value="1"/>
</dbReference>
<dbReference type="Pfam" id="PF00753">
    <property type="entry name" value="Lactamase_B"/>
    <property type="match status" value="1"/>
</dbReference>
<keyword evidence="3" id="KW-1185">Reference proteome</keyword>
<name>A0A8H4RGA9_9HELO</name>
<dbReference type="InterPro" id="IPR047801">
    <property type="entry name" value="Peptidase_C45"/>
</dbReference>
<feature type="domain" description="Metallo-beta-lactamase" evidence="1">
    <location>
        <begin position="410"/>
        <end position="629"/>
    </location>
</feature>
<dbReference type="AlphaFoldDB" id="A0A8H4RGA9"/>
<evidence type="ECO:0000259" key="1">
    <source>
        <dbReference type="SMART" id="SM00849"/>
    </source>
</evidence>
<dbReference type="Pfam" id="PF03417">
    <property type="entry name" value="AAT"/>
    <property type="match status" value="1"/>
</dbReference>
<dbReference type="InterPro" id="IPR036866">
    <property type="entry name" value="RibonucZ/Hydroxyglut_hydro"/>
</dbReference>
<reference evidence="2 3" key="1">
    <citation type="submission" date="2020-03" db="EMBL/GenBank/DDBJ databases">
        <title>Draft Genome Sequence of Cudoniella acicularis.</title>
        <authorList>
            <person name="Buettner E."/>
            <person name="Kellner H."/>
        </authorList>
    </citation>
    <scope>NUCLEOTIDE SEQUENCE [LARGE SCALE GENOMIC DNA]</scope>
    <source>
        <strain evidence="2 3">DSM 108380</strain>
    </source>
</reference>
<proteinExistence type="predicted"/>
<dbReference type="PANTHER" id="PTHR34180:SF1">
    <property type="entry name" value="BETA-ALANYL-DOPAMINE_CARCININE HYDROLASE"/>
    <property type="match status" value="1"/>
</dbReference>
<comment type="caution">
    <text evidence="2">The sequence shown here is derived from an EMBL/GenBank/DDBJ whole genome shotgun (WGS) entry which is preliminary data.</text>
</comment>
<dbReference type="EMBL" id="JAAMPI010000663">
    <property type="protein sequence ID" value="KAF4629537.1"/>
    <property type="molecule type" value="Genomic_DNA"/>
</dbReference>
<dbReference type="CDD" id="cd07729">
    <property type="entry name" value="AHL_lactonase_MBL-fold"/>
    <property type="match status" value="1"/>
</dbReference>
<sequence length="648" mass="72503">MIKQIECRGTPYEIGFTHGILAAPEIERCITFYATLFSKTSKCTWPQVQDTAKTFESQIKQKWPRFYQEMQGIADGSKHDILDIVAINVRTEIAFGLFSDGCTSLFWETSGRKFLGQNWDWYPEQKENLIGLTIFQESLPTIKIITEAGIIGKIGLNSAGVGVCFNAIRARGLSITRMPVHLGLRTVLESTSTTQAIEKLEAAGMASSAHMLIADCSGEAIGLEFTSSTFAKIKKDGKGRIVHSNHMLREHEGFVAPVWMEDSPVRIERMSYLTEEFEGKEVEWGNFSALFEDESGYPEAICRAREGKSEAATLFNIVIDLREKKAVVKIGRPRRVQKYLVPSTRNSFLHISTARNQLNQFTKMSITVQILQTGSVTIRPTAYTQPADRPVLLRRLRFLTDRTWMPSSLPIHTFLITHPEGPILFDTGMSPHCNDAGYFPFWAPTIKMMSQMHIKEDEGIVTLLHEKGVEPKDLKAVIVSHVHHDHSGGLEDLAKAPIFMSKEHWEAFKSPVKATIEGAAPSHWPKNFTPKFLDPSGEAIGPFEKSYPITSDGKIVAVDTPGHVPGHVSLVVFADETTYFLTGDATYDLSCLDKEVTDGVNDDPFTAVNTLKKIKEFARQRPLVVLPSHDNETIQRLEEKTVYAPTEL</sequence>
<dbReference type="SMART" id="SM00849">
    <property type="entry name" value="Lactamase_B"/>
    <property type="match status" value="1"/>
</dbReference>
<protein>
    <recommendedName>
        <fullName evidence="1">Metallo-beta-lactamase domain-containing protein</fullName>
    </recommendedName>
</protein>
<accession>A0A8H4RGA9</accession>